<proteinExistence type="predicted"/>
<dbReference type="OrthoDB" id="9811054at2"/>
<reference evidence="1" key="1">
    <citation type="submission" date="2020-04" db="EMBL/GenBank/DDBJ databases">
        <title>Nitratireductor sp. nov. isolated from mangrove soil.</title>
        <authorList>
            <person name="Ye Y."/>
        </authorList>
    </citation>
    <scope>NUCLEOTIDE SEQUENCE</scope>
    <source>
        <strain evidence="1">SY7</strain>
    </source>
</reference>
<evidence type="ECO:0000313" key="1">
    <source>
        <dbReference type="EMBL" id="QDY99927.1"/>
    </source>
</evidence>
<keyword evidence="2" id="KW-1185">Reference proteome</keyword>
<sequence>MKRTSELERMLEGYGLTTARILYHMPDHPHLLQTYVWQDYDLAPRFPVLMKFVEFWIDKLDGPLHSIAYTHNKLIAPNEWKRVDGEIMLH</sequence>
<dbReference type="AlphaFoldDB" id="A0A5B8KWN7"/>
<evidence type="ECO:0000313" key="2">
    <source>
        <dbReference type="Proteomes" id="UP000321389"/>
    </source>
</evidence>
<dbReference type="EMBL" id="CP042301">
    <property type="protein sequence ID" value="QDY99927.1"/>
    <property type="molecule type" value="Genomic_DNA"/>
</dbReference>
<name>A0A5B8KWN7_9HYPH</name>
<protein>
    <submittedName>
        <fullName evidence="1">Aspartate-semialdehyde dehydrogenase</fullName>
    </submittedName>
</protein>
<dbReference type="Proteomes" id="UP000321389">
    <property type="component" value="Chromosome"/>
</dbReference>
<accession>A0A5B8KWN7</accession>
<gene>
    <name evidence="1" type="ORF">FQ775_05815</name>
</gene>
<dbReference type="InterPro" id="IPR009354">
    <property type="entry name" value="Usg"/>
</dbReference>
<dbReference type="RefSeq" id="WP_146298581.1">
    <property type="nucleotide sequence ID" value="NZ_CP042301.2"/>
</dbReference>
<dbReference type="KEGG" id="niy:FQ775_05815"/>
<organism evidence="1 2">
    <name type="scientific">Nitratireductor mangrovi</name>
    <dbReference type="NCBI Taxonomy" id="2599600"/>
    <lineage>
        <taxon>Bacteria</taxon>
        <taxon>Pseudomonadati</taxon>
        <taxon>Pseudomonadota</taxon>
        <taxon>Alphaproteobacteria</taxon>
        <taxon>Hyphomicrobiales</taxon>
        <taxon>Phyllobacteriaceae</taxon>
        <taxon>Nitratireductor</taxon>
    </lineage>
</organism>
<dbReference type="Pfam" id="PF06233">
    <property type="entry name" value="Usg"/>
    <property type="match status" value="1"/>
</dbReference>